<name>A0A1C4X2P9_9ACTN</name>
<dbReference type="SUPFAM" id="SSF53850">
    <property type="entry name" value="Periplasmic binding protein-like II"/>
    <property type="match status" value="1"/>
</dbReference>
<feature type="chain" id="PRO_5039442903" evidence="4">
    <location>
        <begin position="31"/>
        <end position="426"/>
    </location>
</feature>
<dbReference type="Proteomes" id="UP000183585">
    <property type="component" value="Unassembled WGS sequence"/>
</dbReference>
<comment type="similarity">
    <text evidence="1">Belongs to the bacterial solute-binding protein 1 family.</text>
</comment>
<keyword evidence="3 4" id="KW-0732">Signal</keyword>
<keyword evidence="6" id="KW-1185">Reference proteome</keyword>
<dbReference type="CDD" id="cd14750">
    <property type="entry name" value="PBP2_TMBP"/>
    <property type="match status" value="1"/>
</dbReference>
<sequence length="426" mass="46581">MTDPARRRRRPAARAVVAAAALTLVAPLAACGSGGDGGTPTINLYYPPEQNLQKVVDDCNTQAQGRYRIAYRVLPRQADDQRVQLVRRLAAGDTGMDVLGLDVTWTQEFASADWIREWTGPDRAEVEEGTLAGPLDTARYRDKLYGAPKNTNVQLLWYRTDLVPEAPKTWDDMIRQAQDLKAQGKPYQVLTMGAQYEGLVVLYNTLAESAGGRILSDDGKQAVMDAGTVTALDQLRRFATSGVTSPSFSNATEDPVRLEFQSGNGAFQVNWPFVYPALQEADPELAKKVKWARIPGIDADTPSKVTIGGVNLAVSAYSRHPAESFEAAKCLRNARNQKFSAVNDGVPPTIERVYDDPEMTEAYPMKETILEELKEPATRPLTPAYQSISTVMSAILSPPSAIRPERTADELRDAIADALESKGVLP</sequence>
<dbReference type="AlphaFoldDB" id="A0A1C4X2P9"/>
<gene>
    <name evidence="5" type="ORF">GA0070563_104191</name>
</gene>
<evidence type="ECO:0000256" key="4">
    <source>
        <dbReference type="SAM" id="SignalP"/>
    </source>
</evidence>
<reference evidence="6" key="1">
    <citation type="submission" date="2016-06" db="EMBL/GenBank/DDBJ databases">
        <authorList>
            <person name="Varghese N."/>
            <person name="Submissions Spin"/>
        </authorList>
    </citation>
    <scope>NUCLEOTIDE SEQUENCE [LARGE SCALE GENOMIC DNA]</scope>
    <source>
        <strain evidence="6">DSM 43168</strain>
    </source>
</reference>
<evidence type="ECO:0000256" key="2">
    <source>
        <dbReference type="ARBA" id="ARBA00022448"/>
    </source>
</evidence>
<feature type="signal peptide" evidence="4">
    <location>
        <begin position="1"/>
        <end position="30"/>
    </location>
</feature>
<keyword evidence="2" id="KW-0813">Transport</keyword>
<protein>
    <submittedName>
        <fullName evidence="5">Carbohydrate ABC transporter substrate-binding protein, CUT1 family</fullName>
    </submittedName>
</protein>
<dbReference type="EMBL" id="FMCT01000004">
    <property type="protein sequence ID" value="SCF02745.1"/>
    <property type="molecule type" value="Genomic_DNA"/>
</dbReference>
<evidence type="ECO:0000256" key="3">
    <source>
        <dbReference type="ARBA" id="ARBA00022729"/>
    </source>
</evidence>
<accession>A0A1C4X2P9</accession>
<dbReference type="PANTHER" id="PTHR43649">
    <property type="entry name" value="ARABINOSE-BINDING PROTEIN-RELATED"/>
    <property type="match status" value="1"/>
</dbReference>
<dbReference type="RefSeq" id="WP_074474244.1">
    <property type="nucleotide sequence ID" value="NZ_FMCT01000004.1"/>
</dbReference>
<dbReference type="InterPro" id="IPR006059">
    <property type="entry name" value="SBP"/>
</dbReference>
<dbReference type="Pfam" id="PF01547">
    <property type="entry name" value="SBP_bac_1"/>
    <property type="match status" value="1"/>
</dbReference>
<evidence type="ECO:0000313" key="6">
    <source>
        <dbReference type="Proteomes" id="UP000183585"/>
    </source>
</evidence>
<dbReference type="InterPro" id="IPR050490">
    <property type="entry name" value="Bact_solute-bd_prot1"/>
</dbReference>
<proteinExistence type="inferred from homology"/>
<evidence type="ECO:0000256" key="1">
    <source>
        <dbReference type="ARBA" id="ARBA00008520"/>
    </source>
</evidence>
<dbReference type="PANTHER" id="PTHR43649:SF34">
    <property type="entry name" value="ABC TRANSPORTER PERIPLASMIC-BINDING PROTEIN YCJN-RELATED"/>
    <property type="match status" value="1"/>
</dbReference>
<evidence type="ECO:0000313" key="5">
    <source>
        <dbReference type="EMBL" id="SCF02745.1"/>
    </source>
</evidence>
<dbReference type="STRING" id="47853.TK50_25295"/>
<dbReference type="Gene3D" id="3.40.190.10">
    <property type="entry name" value="Periplasmic binding protein-like II"/>
    <property type="match status" value="2"/>
</dbReference>
<organism evidence="5 6">
    <name type="scientific">Micromonospora carbonacea</name>
    <dbReference type="NCBI Taxonomy" id="47853"/>
    <lineage>
        <taxon>Bacteria</taxon>
        <taxon>Bacillati</taxon>
        <taxon>Actinomycetota</taxon>
        <taxon>Actinomycetes</taxon>
        <taxon>Micromonosporales</taxon>
        <taxon>Micromonosporaceae</taxon>
        <taxon>Micromonospora</taxon>
    </lineage>
</organism>